<evidence type="ECO:0000256" key="1">
    <source>
        <dbReference type="ARBA" id="ARBA00023015"/>
    </source>
</evidence>
<dbReference type="EMBL" id="BSNM01000014">
    <property type="protein sequence ID" value="GLQ31624.1"/>
    <property type="molecule type" value="Genomic_DNA"/>
</dbReference>
<keyword evidence="2" id="KW-0238">DNA-binding</keyword>
<evidence type="ECO:0000313" key="6">
    <source>
        <dbReference type="Proteomes" id="UP001161389"/>
    </source>
</evidence>
<evidence type="ECO:0000259" key="4">
    <source>
        <dbReference type="Pfam" id="PF00717"/>
    </source>
</evidence>
<dbReference type="SUPFAM" id="SSF51306">
    <property type="entry name" value="LexA/Signal peptidase"/>
    <property type="match status" value="1"/>
</dbReference>
<feature type="domain" description="Peptidase S24/S26A/S26B/S26C" evidence="4">
    <location>
        <begin position="231"/>
        <end position="321"/>
    </location>
</feature>
<organism evidence="5 6">
    <name type="scientific">Litoribrevibacter albus</name>
    <dbReference type="NCBI Taxonomy" id="1473156"/>
    <lineage>
        <taxon>Bacteria</taxon>
        <taxon>Pseudomonadati</taxon>
        <taxon>Pseudomonadota</taxon>
        <taxon>Gammaproteobacteria</taxon>
        <taxon>Oceanospirillales</taxon>
        <taxon>Oceanospirillaceae</taxon>
        <taxon>Litoribrevibacter</taxon>
    </lineage>
</organism>
<gene>
    <name evidence="5" type="ORF">GCM10007876_21030</name>
</gene>
<keyword evidence="6" id="KW-1185">Reference proteome</keyword>
<proteinExistence type="predicted"/>
<keyword evidence="1" id="KW-0805">Transcription regulation</keyword>
<evidence type="ECO:0000256" key="2">
    <source>
        <dbReference type="ARBA" id="ARBA00023125"/>
    </source>
</evidence>
<protein>
    <recommendedName>
        <fullName evidence="4">Peptidase S24/S26A/S26B/S26C domain-containing protein</fullName>
    </recommendedName>
</protein>
<dbReference type="AlphaFoldDB" id="A0AA37SBE9"/>
<name>A0AA37SBE9_9GAMM</name>
<dbReference type="CDD" id="cd06529">
    <property type="entry name" value="S24_LexA-like"/>
    <property type="match status" value="1"/>
</dbReference>
<evidence type="ECO:0000313" key="5">
    <source>
        <dbReference type="EMBL" id="GLQ31624.1"/>
    </source>
</evidence>
<dbReference type="PANTHER" id="PTHR40661">
    <property type="match status" value="1"/>
</dbReference>
<dbReference type="InterPro" id="IPR036286">
    <property type="entry name" value="LexA/Signal_pep-like_sf"/>
</dbReference>
<dbReference type="Gene3D" id="2.10.109.10">
    <property type="entry name" value="Umud Fragment, subunit A"/>
    <property type="match status" value="1"/>
</dbReference>
<dbReference type="InterPro" id="IPR015927">
    <property type="entry name" value="Peptidase_S24_S26A/B/C"/>
</dbReference>
<reference evidence="5" key="1">
    <citation type="journal article" date="2014" name="Int. J. Syst. Evol. Microbiol.">
        <title>Complete genome sequence of Corynebacterium casei LMG S-19264T (=DSM 44701T), isolated from a smear-ripened cheese.</title>
        <authorList>
            <consortium name="US DOE Joint Genome Institute (JGI-PGF)"/>
            <person name="Walter F."/>
            <person name="Albersmeier A."/>
            <person name="Kalinowski J."/>
            <person name="Ruckert C."/>
        </authorList>
    </citation>
    <scope>NUCLEOTIDE SEQUENCE</scope>
    <source>
        <strain evidence="5">NBRC 110071</strain>
    </source>
</reference>
<keyword evidence="3" id="KW-0804">Transcription</keyword>
<sequence length="327" mass="36668">MGIVADAIQWNRSFFISMMDGSIATDWLDSNNKICDSAKFKRFFEKLMSAHGWEIESFTSEDWIHDLGAIVDTAKFTPFIKLRYKKAAWYCVLDKRDMYVSEPYTPGEQTYDDLELLTTEGDTHAIAINAKSCIFGVEYLRDCFISIYGGLEAPEAIGATRDSQINYGVKETPASYKTESTGTFKAAKSWDQDGDLPTQEVILIPRVTESGELIIKEARPFLTEWISESTGSARYVGYAKSTSDAMIPLIQPGSTVLIDTENKCITEPGIFAIKYNNDIQLRRLQLLIDGSVLVKTDNNSYREETISANQDKNTIIIGKVIFRGGKV</sequence>
<dbReference type="PANTHER" id="PTHR40661:SF3">
    <property type="entry name" value="FELS-1 PROPHAGE TRANSCRIPTIONAL REGULATOR"/>
    <property type="match status" value="1"/>
</dbReference>
<evidence type="ECO:0000256" key="3">
    <source>
        <dbReference type="ARBA" id="ARBA00023163"/>
    </source>
</evidence>
<comment type="caution">
    <text evidence="5">The sequence shown here is derived from an EMBL/GenBank/DDBJ whole genome shotgun (WGS) entry which is preliminary data.</text>
</comment>
<dbReference type="InterPro" id="IPR039418">
    <property type="entry name" value="LexA-like"/>
</dbReference>
<dbReference type="Pfam" id="PF00717">
    <property type="entry name" value="Peptidase_S24"/>
    <property type="match status" value="1"/>
</dbReference>
<accession>A0AA37SBE9</accession>
<dbReference type="GO" id="GO:0003677">
    <property type="term" value="F:DNA binding"/>
    <property type="evidence" value="ECO:0007669"/>
    <property type="project" value="UniProtKB-KW"/>
</dbReference>
<reference evidence="5" key="2">
    <citation type="submission" date="2023-01" db="EMBL/GenBank/DDBJ databases">
        <title>Draft genome sequence of Litoribrevibacter albus strain NBRC 110071.</title>
        <authorList>
            <person name="Sun Q."/>
            <person name="Mori K."/>
        </authorList>
    </citation>
    <scope>NUCLEOTIDE SEQUENCE</scope>
    <source>
        <strain evidence="5">NBRC 110071</strain>
    </source>
</reference>
<dbReference type="Proteomes" id="UP001161389">
    <property type="component" value="Unassembled WGS sequence"/>
</dbReference>